<keyword evidence="3 7" id="KW-0479">Metal-binding</keyword>
<dbReference type="InterPro" id="IPR051395">
    <property type="entry name" value="Cytochrome_c_Peroxidase/MauG"/>
</dbReference>
<keyword evidence="2 7" id="KW-0349">Heme</keyword>
<gene>
    <name evidence="9" type="ORF">CMC5_027470</name>
</gene>
<name>A0A0K1ECK7_CHOCO</name>
<dbReference type="GO" id="GO:0046872">
    <property type="term" value="F:metal ion binding"/>
    <property type="evidence" value="ECO:0007669"/>
    <property type="project" value="UniProtKB-KW"/>
</dbReference>
<feature type="domain" description="Cytochrome c" evidence="8">
    <location>
        <begin position="288"/>
        <end position="443"/>
    </location>
</feature>
<evidence type="ECO:0000256" key="3">
    <source>
        <dbReference type="ARBA" id="ARBA00022723"/>
    </source>
</evidence>
<dbReference type="PANTHER" id="PTHR30600:SF10">
    <property type="entry name" value="BLL6722 PROTEIN"/>
    <property type="match status" value="1"/>
</dbReference>
<dbReference type="PANTHER" id="PTHR30600">
    <property type="entry name" value="CYTOCHROME C PEROXIDASE-RELATED"/>
    <property type="match status" value="1"/>
</dbReference>
<dbReference type="AlphaFoldDB" id="A0A0K1ECK7"/>
<dbReference type="GO" id="GO:0004130">
    <property type="term" value="F:cytochrome-c peroxidase activity"/>
    <property type="evidence" value="ECO:0007669"/>
    <property type="project" value="TreeGrafter"/>
</dbReference>
<evidence type="ECO:0000256" key="5">
    <source>
        <dbReference type="ARBA" id="ARBA00023002"/>
    </source>
</evidence>
<keyword evidence="5" id="KW-0560">Oxidoreductase</keyword>
<keyword evidence="4" id="KW-0732">Signal</keyword>
<evidence type="ECO:0000256" key="2">
    <source>
        <dbReference type="ARBA" id="ARBA00022617"/>
    </source>
</evidence>
<dbReference type="RefSeq" id="WP_050430808.1">
    <property type="nucleotide sequence ID" value="NZ_CP012159.1"/>
</dbReference>
<reference evidence="9 10" key="1">
    <citation type="submission" date="2015-07" db="EMBL/GenBank/DDBJ databases">
        <title>Genome analysis of myxobacterium Chondromyces crocatus Cm c5 reveals a high potential for natural compound synthesis and the genetic basis for the loss of fruiting body formation.</title>
        <authorList>
            <person name="Zaburannyi N."/>
            <person name="Bunk B."/>
            <person name="Maier J."/>
            <person name="Overmann J."/>
            <person name="Mueller R."/>
        </authorList>
    </citation>
    <scope>NUCLEOTIDE SEQUENCE [LARGE SCALE GENOMIC DNA]</scope>
    <source>
        <strain evidence="9 10">Cm c5</strain>
    </source>
</reference>
<dbReference type="STRING" id="52.CMC5_027470"/>
<evidence type="ECO:0000313" key="10">
    <source>
        <dbReference type="Proteomes" id="UP000067626"/>
    </source>
</evidence>
<comment type="subcellular location">
    <subcellularLocation>
        <location evidence="1">Cell envelope</location>
    </subcellularLocation>
</comment>
<dbReference type="Proteomes" id="UP000067626">
    <property type="component" value="Chromosome"/>
</dbReference>
<evidence type="ECO:0000313" key="9">
    <source>
        <dbReference type="EMBL" id="AKT38600.1"/>
    </source>
</evidence>
<evidence type="ECO:0000256" key="7">
    <source>
        <dbReference type="PROSITE-ProRule" id="PRU00433"/>
    </source>
</evidence>
<protein>
    <submittedName>
        <fullName evidence="9">Cytochrome C peroxidase</fullName>
    </submittedName>
</protein>
<dbReference type="KEGG" id="ccro:CMC5_027470"/>
<proteinExistence type="predicted"/>
<dbReference type="InterPro" id="IPR004852">
    <property type="entry name" value="Di-haem_cyt_c_peroxidsae"/>
</dbReference>
<dbReference type="Pfam" id="PF03150">
    <property type="entry name" value="CCP_MauG"/>
    <property type="match status" value="1"/>
</dbReference>
<keyword evidence="9" id="KW-0575">Peroxidase</keyword>
<evidence type="ECO:0000256" key="6">
    <source>
        <dbReference type="ARBA" id="ARBA00023004"/>
    </source>
</evidence>
<evidence type="ECO:0000256" key="1">
    <source>
        <dbReference type="ARBA" id="ARBA00004196"/>
    </source>
</evidence>
<dbReference type="InterPro" id="IPR036909">
    <property type="entry name" value="Cyt_c-like_dom_sf"/>
</dbReference>
<dbReference type="GO" id="GO:0009055">
    <property type="term" value="F:electron transfer activity"/>
    <property type="evidence" value="ECO:0007669"/>
    <property type="project" value="InterPro"/>
</dbReference>
<dbReference type="Gene3D" id="1.10.760.10">
    <property type="entry name" value="Cytochrome c-like domain"/>
    <property type="match status" value="2"/>
</dbReference>
<evidence type="ECO:0000259" key="8">
    <source>
        <dbReference type="PROSITE" id="PS51007"/>
    </source>
</evidence>
<dbReference type="PROSITE" id="PS51007">
    <property type="entry name" value="CYTC"/>
    <property type="match status" value="1"/>
</dbReference>
<keyword evidence="6 7" id="KW-0408">Iron</keyword>
<dbReference type="SUPFAM" id="SSF46626">
    <property type="entry name" value="Cytochrome c"/>
    <property type="match status" value="2"/>
</dbReference>
<sequence length="466" mass="49667">MGVMDGVSGRLGRRGGWSRGGVVIAAVLLGGCGDDDGTTPLQGGPDLDQELAGVLSTQEVRPVVPPAAQDPRLVELGRNLFFEKEISGRRNISCGTCHHPLLGSADGQSQSRGQGAVGLGPARRHVDGSIFLPRNTLSVWNRGVAGWDTMFWDGRLSGNLTDGYVSPAGDATPQDFSSALAAFSIIPVTPDEEMRGFPGEPDVFGNPNEMADLTNDDFAQIWPLVVARAMGVEKYRAELLALFPGTAEADISIVHLGEALGAFMIDAFTMLDTPFDRYLAGNTDALSDAAKRGALLFYGRASCSSCHSGALQTDFGFHNVAAPQVGTGKGDEAPFDHGLGRVTGVQSDRFKFRTPSLRNIELEGPWMHNGAYASLEDTVRHHLDPVAALSAYDDRQVEPELQGTYQQNSEELLSTLAPELAVKGDPLKDEEVADLMAFLSALTDPRSLNLMHLIPDSVPSGLPVAD</sequence>
<dbReference type="InterPro" id="IPR009056">
    <property type="entry name" value="Cyt_c-like_dom"/>
</dbReference>
<dbReference type="GO" id="GO:0020037">
    <property type="term" value="F:heme binding"/>
    <property type="evidence" value="ECO:0007669"/>
    <property type="project" value="InterPro"/>
</dbReference>
<evidence type="ECO:0000256" key="4">
    <source>
        <dbReference type="ARBA" id="ARBA00022729"/>
    </source>
</evidence>
<organism evidence="9 10">
    <name type="scientific">Chondromyces crocatus</name>
    <dbReference type="NCBI Taxonomy" id="52"/>
    <lineage>
        <taxon>Bacteria</taxon>
        <taxon>Pseudomonadati</taxon>
        <taxon>Myxococcota</taxon>
        <taxon>Polyangia</taxon>
        <taxon>Polyangiales</taxon>
        <taxon>Polyangiaceae</taxon>
        <taxon>Chondromyces</taxon>
    </lineage>
</organism>
<keyword evidence="10" id="KW-1185">Reference proteome</keyword>
<dbReference type="GO" id="GO:0030313">
    <property type="term" value="C:cell envelope"/>
    <property type="evidence" value="ECO:0007669"/>
    <property type="project" value="UniProtKB-SubCell"/>
</dbReference>
<dbReference type="EMBL" id="CP012159">
    <property type="protein sequence ID" value="AKT38600.1"/>
    <property type="molecule type" value="Genomic_DNA"/>
</dbReference>
<accession>A0A0K1ECK7</accession>